<dbReference type="PROSITE" id="PS51918">
    <property type="entry name" value="RADICAL_SAM"/>
    <property type="match status" value="1"/>
</dbReference>
<evidence type="ECO:0000313" key="18">
    <source>
        <dbReference type="Proteomes" id="UP000092971"/>
    </source>
</evidence>
<evidence type="ECO:0000256" key="8">
    <source>
        <dbReference type="ARBA" id="ARBA00022691"/>
    </source>
</evidence>
<dbReference type="PIRSF" id="PIRSF004911">
    <property type="entry name" value="DUF160"/>
    <property type="match status" value="1"/>
</dbReference>
<dbReference type="GO" id="GO:0050066">
    <property type="term" value="F:L-lysine 2,3-aminomutase activity"/>
    <property type="evidence" value="ECO:0007669"/>
    <property type="project" value="UniProtKB-EC"/>
</dbReference>
<feature type="binding site" evidence="14">
    <location>
        <position position="126"/>
    </location>
    <ligand>
        <name>[4Fe-4S] cluster</name>
        <dbReference type="ChEBI" id="CHEBI:49883"/>
        <note>4Fe-4S-S-AdoMet</note>
    </ligand>
</feature>
<dbReference type="AlphaFoldDB" id="A0A1B1YDU9"/>
<feature type="binding site" evidence="14">
    <location>
        <position position="130"/>
    </location>
    <ligand>
        <name>[4Fe-4S] cluster</name>
        <dbReference type="ChEBI" id="CHEBI:49883"/>
        <note>4Fe-4S-S-AdoMet</note>
    </ligand>
</feature>
<dbReference type="Pfam" id="PF04055">
    <property type="entry name" value="Radical_SAM"/>
    <property type="match status" value="1"/>
</dbReference>
<feature type="modified residue" description="N6-(pyridoxal phosphate)lysine" evidence="15">
    <location>
        <position position="338"/>
    </location>
</feature>
<dbReference type="PANTHER" id="PTHR30538">
    <property type="entry name" value="LYSINE 2,3-AMINOMUTASE-RELATED"/>
    <property type="match status" value="1"/>
</dbReference>
<dbReference type="GO" id="GO:0051539">
    <property type="term" value="F:4 iron, 4 sulfur cluster binding"/>
    <property type="evidence" value="ECO:0007669"/>
    <property type="project" value="UniProtKB-KW"/>
</dbReference>
<evidence type="ECO:0000256" key="12">
    <source>
        <dbReference type="ARBA" id="ARBA00023014"/>
    </source>
</evidence>
<dbReference type="Proteomes" id="UP000092971">
    <property type="component" value="Chromosome"/>
</dbReference>
<dbReference type="InterPro" id="IPR025895">
    <property type="entry name" value="LAM_C_dom"/>
</dbReference>
<dbReference type="GO" id="GO:0046872">
    <property type="term" value="F:metal ion binding"/>
    <property type="evidence" value="ECO:0007669"/>
    <property type="project" value="UniProtKB-KW"/>
</dbReference>
<evidence type="ECO:0000256" key="13">
    <source>
        <dbReference type="ARBA" id="ARBA00023235"/>
    </source>
</evidence>
<dbReference type="InterPro" id="IPR058240">
    <property type="entry name" value="rSAM_sf"/>
</dbReference>
<dbReference type="CDD" id="cd01335">
    <property type="entry name" value="Radical_SAM"/>
    <property type="match status" value="1"/>
</dbReference>
<dbReference type="Gene3D" id="3.20.20.70">
    <property type="entry name" value="Aldolase class I"/>
    <property type="match status" value="1"/>
</dbReference>
<evidence type="ECO:0000256" key="9">
    <source>
        <dbReference type="ARBA" id="ARBA00022723"/>
    </source>
</evidence>
<keyword evidence="8" id="KW-0949">S-adenosyl-L-methionine</keyword>
<name>A0A1B1YDU9_THEST</name>
<reference evidence="17 18" key="1">
    <citation type="submission" date="2016-02" db="EMBL/GenBank/DDBJ databases">
        <title>Comparison of Clostridium stercorarium subspecies using comparative genomics and transcriptomics.</title>
        <authorList>
            <person name="Schellenberg J."/>
            <person name="Thallinger G."/>
            <person name="Levin D.B."/>
            <person name="Zhang X."/>
            <person name="Alvare G."/>
            <person name="Fristensky B."/>
            <person name="Sparling R."/>
        </authorList>
    </citation>
    <scope>NUCLEOTIDE SEQUENCE [LARGE SCALE GENOMIC DNA]</scope>
    <source>
        <strain evidence="17 18">DSM 2910</strain>
    </source>
</reference>
<dbReference type="NCBIfam" id="TIGR03820">
    <property type="entry name" value="lys_2_3_AblA"/>
    <property type="match status" value="1"/>
</dbReference>
<evidence type="ECO:0000256" key="3">
    <source>
        <dbReference type="ARBA" id="ARBA00001966"/>
    </source>
</evidence>
<dbReference type="EC" id="5.4.3.2" evidence="5"/>
<dbReference type="NCBIfam" id="TIGR00238">
    <property type="entry name" value="KamA family radical SAM protein"/>
    <property type="match status" value="1"/>
</dbReference>
<keyword evidence="7 14" id="KW-0004">4Fe-4S</keyword>
<comment type="similarity">
    <text evidence="4">Belongs to the radical SAM superfamily. KamA family.</text>
</comment>
<keyword evidence="13" id="KW-0413">Isomerase</keyword>
<dbReference type="InterPro" id="IPR013785">
    <property type="entry name" value="Aldolase_TIM"/>
</dbReference>
<dbReference type="Gene3D" id="6.10.140.1170">
    <property type="match status" value="1"/>
</dbReference>
<evidence type="ECO:0000256" key="5">
    <source>
        <dbReference type="ARBA" id="ARBA00012144"/>
    </source>
</evidence>
<comment type="cofactor">
    <cofactor evidence="2 15">
        <name>pyridoxal 5'-phosphate</name>
        <dbReference type="ChEBI" id="CHEBI:597326"/>
    </cofactor>
</comment>
<comment type="catalytic activity">
    <reaction evidence="1">
        <text>L-lysine = (3S)-3,6-diaminohexanoate</text>
        <dbReference type="Rhea" id="RHEA:19177"/>
        <dbReference type="ChEBI" id="CHEBI:32551"/>
        <dbReference type="ChEBI" id="CHEBI:57434"/>
        <dbReference type="EC" id="5.4.3.2"/>
    </reaction>
</comment>
<sequence>MIDYRTTALWRDVTEKQWNDWRWQFKNRIRDVDTLKKIIDLSPDEEKFLRECLNHFRMAITPYYACLINPEDRNCPIRQQCIPSPHEMEVSSFEMLDPLAEERDTKAPGIVHRYPDRVLFIITRKCAMYCRHCTRRRLAGDEDFSISNREVDMALEYITDHREIRDVLLSGGDPFVLSEKFLESIIRRLRQISHVEIIRIGTRTPVVIPMRITDELLDMLKRYQPIWINTHFNHPNEITEASAKACQKIVDAGIPLGNQTVLLKGVNDSAETIKELCLKLVRNRIRPYYLYQCDLAQGINHFRTPVEKGLEIMSKLRGYISGFAVPTYVIDAPNGGGKIPINVQYVEEINDHEVRMRNYKGEYYVYPNVR</sequence>
<dbReference type="InterPro" id="IPR007197">
    <property type="entry name" value="rSAM"/>
</dbReference>
<evidence type="ECO:0000256" key="6">
    <source>
        <dbReference type="ARBA" id="ARBA00022363"/>
    </source>
</evidence>
<accession>A0A1B1YDU9</accession>
<dbReference type="SFLD" id="SFLDS00029">
    <property type="entry name" value="Radical_SAM"/>
    <property type="match status" value="1"/>
</dbReference>
<protein>
    <recommendedName>
        <fullName evidence="6">L-lysine 2,3-aminomutase</fullName>
        <ecNumber evidence="5">5.4.3.2</ecNumber>
    </recommendedName>
</protein>
<dbReference type="OrthoDB" id="9768064at2"/>
<feature type="binding site" evidence="14">
    <location>
        <position position="133"/>
    </location>
    <ligand>
        <name>[4Fe-4S] cluster</name>
        <dbReference type="ChEBI" id="CHEBI:49883"/>
        <note>4Fe-4S-S-AdoMet</note>
    </ligand>
</feature>
<evidence type="ECO:0000256" key="4">
    <source>
        <dbReference type="ARBA" id="ARBA00008703"/>
    </source>
</evidence>
<evidence type="ECO:0000256" key="1">
    <source>
        <dbReference type="ARBA" id="ARBA00000911"/>
    </source>
</evidence>
<keyword evidence="9 14" id="KW-0479">Metal-binding</keyword>
<evidence type="ECO:0000256" key="14">
    <source>
        <dbReference type="PIRSR" id="PIRSR004911-1"/>
    </source>
</evidence>
<evidence type="ECO:0000259" key="16">
    <source>
        <dbReference type="PROSITE" id="PS51918"/>
    </source>
</evidence>
<keyword evidence="11" id="KW-0408">Iron</keyword>
<dbReference type="RefSeq" id="WP_015359271.1">
    <property type="nucleotide sequence ID" value="NZ_CP014672.1"/>
</dbReference>
<dbReference type="SFLD" id="SFLDF00283">
    <property type="entry name" value="L-lysine_2_3-aminomutase_(LAM"/>
    <property type="match status" value="1"/>
</dbReference>
<evidence type="ECO:0000256" key="10">
    <source>
        <dbReference type="ARBA" id="ARBA00022898"/>
    </source>
</evidence>
<dbReference type="SFLD" id="SFLDG01070">
    <property type="entry name" value="PLP-dependent"/>
    <property type="match status" value="1"/>
</dbReference>
<gene>
    <name evidence="17" type="ORF">CSTERTH_07820</name>
</gene>
<keyword evidence="10 15" id="KW-0663">Pyridoxal phosphate</keyword>
<dbReference type="EMBL" id="CP014672">
    <property type="protein sequence ID" value="ANW98935.1"/>
    <property type="molecule type" value="Genomic_DNA"/>
</dbReference>
<dbReference type="SUPFAM" id="SSF102114">
    <property type="entry name" value="Radical SAM enzymes"/>
    <property type="match status" value="1"/>
</dbReference>
<dbReference type="Pfam" id="PF12544">
    <property type="entry name" value="LAM_C"/>
    <property type="match status" value="1"/>
</dbReference>
<feature type="domain" description="Radical SAM core" evidence="16">
    <location>
        <begin position="112"/>
        <end position="324"/>
    </location>
</feature>
<proteinExistence type="inferred from homology"/>
<keyword evidence="12 14" id="KW-0411">Iron-sulfur</keyword>
<dbReference type="InterPro" id="IPR003739">
    <property type="entry name" value="Lys_aminomutase/Glu_NH3_mut"/>
</dbReference>
<evidence type="ECO:0000256" key="7">
    <source>
        <dbReference type="ARBA" id="ARBA00022485"/>
    </source>
</evidence>
<evidence type="ECO:0000256" key="2">
    <source>
        <dbReference type="ARBA" id="ARBA00001933"/>
    </source>
</evidence>
<evidence type="ECO:0000256" key="11">
    <source>
        <dbReference type="ARBA" id="ARBA00023004"/>
    </source>
</evidence>
<dbReference type="InterPro" id="IPR022459">
    <property type="entry name" value="Lysine_aminomutase"/>
</dbReference>
<comment type="cofactor">
    <cofactor evidence="3">
        <name>[4Fe-4S] cluster</name>
        <dbReference type="ChEBI" id="CHEBI:49883"/>
    </cofactor>
</comment>
<evidence type="ECO:0000256" key="15">
    <source>
        <dbReference type="PIRSR" id="PIRSR603739-50"/>
    </source>
</evidence>
<dbReference type="PANTHER" id="PTHR30538:SF1">
    <property type="entry name" value="L-LYSINE 2,3-AMINOMUTASE"/>
    <property type="match status" value="1"/>
</dbReference>
<evidence type="ECO:0000313" key="17">
    <source>
        <dbReference type="EMBL" id="ANW98935.1"/>
    </source>
</evidence>
<organism evidence="17 18">
    <name type="scientific">Thermoclostridium stercorarium subsp. thermolacticum DSM 2910</name>
    <dbReference type="NCBI Taxonomy" id="1121336"/>
    <lineage>
        <taxon>Bacteria</taxon>
        <taxon>Bacillati</taxon>
        <taxon>Bacillota</taxon>
        <taxon>Clostridia</taxon>
        <taxon>Eubacteriales</taxon>
        <taxon>Oscillospiraceae</taxon>
        <taxon>Thermoclostridium</taxon>
    </lineage>
</organism>